<name>A0ACC2Z4P5_9PEZI</name>
<dbReference type="Proteomes" id="UP001172680">
    <property type="component" value="Unassembled WGS sequence"/>
</dbReference>
<keyword evidence="2" id="KW-1185">Reference proteome</keyword>
<organism evidence="1 2">
    <name type="scientific">Coniosporium tulheliwenetii</name>
    <dbReference type="NCBI Taxonomy" id="3383036"/>
    <lineage>
        <taxon>Eukaryota</taxon>
        <taxon>Fungi</taxon>
        <taxon>Dikarya</taxon>
        <taxon>Ascomycota</taxon>
        <taxon>Pezizomycotina</taxon>
        <taxon>Dothideomycetes</taxon>
        <taxon>Dothideomycetes incertae sedis</taxon>
        <taxon>Coniosporium</taxon>
    </lineage>
</organism>
<reference evidence="1" key="1">
    <citation type="submission" date="2022-10" db="EMBL/GenBank/DDBJ databases">
        <title>Culturing micro-colonial fungi from biological soil crusts in the Mojave desert and describing Neophaeococcomyces mojavensis, and introducing the new genera and species Taxawa tesnikishii.</title>
        <authorList>
            <person name="Kurbessoian T."/>
            <person name="Stajich J.E."/>
        </authorList>
    </citation>
    <scope>NUCLEOTIDE SEQUENCE</scope>
    <source>
        <strain evidence="1">JES_115</strain>
    </source>
</reference>
<comment type="caution">
    <text evidence="1">The sequence shown here is derived from an EMBL/GenBank/DDBJ whole genome shotgun (WGS) entry which is preliminary data.</text>
</comment>
<gene>
    <name evidence="1" type="ORF">H2199_004671</name>
</gene>
<protein>
    <submittedName>
        <fullName evidence="1">Uncharacterized protein</fullName>
    </submittedName>
</protein>
<accession>A0ACC2Z4P5</accession>
<evidence type="ECO:0000313" key="1">
    <source>
        <dbReference type="EMBL" id="KAJ9642291.1"/>
    </source>
</evidence>
<sequence length="76" mass="8702">MSIGKQMRACRFEQMPNIVATGVAAGNLDNKNDLHVIKYDYPPALLDHWNEMRLDKSFASRTTPMRTELKLSDSDF</sequence>
<evidence type="ECO:0000313" key="2">
    <source>
        <dbReference type="Proteomes" id="UP001172680"/>
    </source>
</evidence>
<dbReference type="EMBL" id="JAPDRP010000013">
    <property type="protein sequence ID" value="KAJ9642291.1"/>
    <property type="molecule type" value="Genomic_DNA"/>
</dbReference>
<proteinExistence type="predicted"/>